<dbReference type="InterPro" id="IPR009647">
    <property type="entry name" value="PBP_C"/>
</dbReference>
<sequence>MAHSKPELTVFWYIDKHYIGSTNDIHEMAVKPRKGEHLITVVDELGNEAKRHITISE</sequence>
<protein>
    <recommendedName>
        <fullName evidence="1">Penicillin-binding C-terminal domain-containing protein</fullName>
    </recommendedName>
</protein>
<proteinExistence type="predicted"/>
<accession>A0A8J7LRN5</accession>
<dbReference type="EMBL" id="JAELVQ010000004">
    <property type="protein sequence ID" value="MBJ6367380.1"/>
    <property type="molecule type" value="Genomic_DNA"/>
</dbReference>
<evidence type="ECO:0000313" key="2">
    <source>
        <dbReference type="EMBL" id="MBJ6367380.1"/>
    </source>
</evidence>
<dbReference type="Pfam" id="PF06832">
    <property type="entry name" value="BiPBP_C"/>
    <property type="match status" value="1"/>
</dbReference>
<name>A0A8J7LRN5_9FLAO</name>
<gene>
    <name evidence="2" type="ORF">JF259_04695</name>
</gene>
<comment type="caution">
    <text evidence="2">The sequence shown here is derived from an EMBL/GenBank/DDBJ whole genome shotgun (WGS) entry which is preliminary data.</text>
</comment>
<organism evidence="2 3">
    <name type="scientific">Snuella sedimenti</name>
    <dbReference type="NCBI Taxonomy" id="2798802"/>
    <lineage>
        <taxon>Bacteria</taxon>
        <taxon>Pseudomonadati</taxon>
        <taxon>Bacteroidota</taxon>
        <taxon>Flavobacteriia</taxon>
        <taxon>Flavobacteriales</taxon>
        <taxon>Flavobacteriaceae</taxon>
        <taxon>Snuella</taxon>
    </lineage>
</organism>
<dbReference type="Proteomes" id="UP000610931">
    <property type="component" value="Unassembled WGS sequence"/>
</dbReference>
<evidence type="ECO:0000259" key="1">
    <source>
        <dbReference type="Pfam" id="PF06832"/>
    </source>
</evidence>
<keyword evidence="3" id="KW-1185">Reference proteome</keyword>
<dbReference type="AlphaFoldDB" id="A0A8J7LRN5"/>
<reference evidence="2" key="1">
    <citation type="submission" date="2020-12" db="EMBL/GenBank/DDBJ databases">
        <title>Snuella sp. nov., isolated from sediment in Incheon.</title>
        <authorList>
            <person name="Kim W."/>
        </authorList>
    </citation>
    <scope>NUCLEOTIDE SEQUENCE</scope>
    <source>
        <strain evidence="2">CAU 1569</strain>
    </source>
</reference>
<feature type="domain" description="Penicillin-binding C-terminal" evidence="1">
    <location>
        <begin position="6"/>
        <end position="53"/>
    </location>
</feature>
<evidence type="ECO:0000313" key="3">
    <source>
        <dbReference type="Proteomes" id="UP000610931"/>
    </source>
</evidence>